<dbReference type="FunFam" id="1.10.510.10:FF:000252">
    <property type="entry name" value="Receptor-like protein kinase FERONIA"/>
    <property type="match status" value="1"/>
</dbReference>
<name>A0A6A3D012_HIBSY</name>
<dbReference type="CDD" id="cd14066">
    <property type="entry name" value="STKc_IRAK"/>
    <property type="match status" value="1"/>
</dbReference>
<evidence type="ECO:0000256" key="3">
    <source>
        <dbReference type="ARBA" id="ARBA00022679"/>
    </source>
</evidence>
<dbReference type="Gene3D" id="2.60.120.430">
    <property type="entry name" value="Galactose-binding lectin"/>
    <property type="match status" value="2"/>
</dbReference>
<dbReference type="SUPFAM" id="SSF56112">
    <property type="entry name" value="Protein kinase-like (PK-like)"/>
    <property type="match status" value="1"/>
</dbReference>
<dbReference type="PANTHER" id="PTHR34590:SF15">
    <property type="entry name" value="PROTEIN KINASE DOMAIN-CONTAINING PROTEIN"/>
    <property type="match status" value="1"/>
</dbReference>
<dbReference type="GO" id="GO:0004674">
    <property type="term" value="F:protein serine/threonine kinase activity"/>
    <property type="evidence" value="ECO:0007669"/>
    <property type="project" value="UniProtKB-KW"/>
</dbReference>
<feature type="compositionally biased region" description="Low complexity" evidence="12">
    <location>
        <begin position="445"/>
        <end position="455"/>
    </location>
</feature>
<keyword evidence="11" id="KW-0325">Glycoprotein</keyword>
<dbReference type="AlphaFoldDB" id="A0A6A3D012"/>
<feature type="compositionally biased region" description="Low complexity" evidence="12">
    <location>
        <begin position="69"/>
        <end position="82"/>
    </location>
</feature>
<evidence type="ECO:0000259" key="15">
    <source>
        <dbReference type="PROSITE" id="PS50011"/>
    </source>
</evidence>
<feature type="domain" description="Protein kinase" evidence="15">
    <location>
        <begin position="538"/>
        <end position="813"/>
    </location>
</feature>
<evidence type="ECO:0000256" key="1">
    <source>
        <dbReference type="ARBA" id="ARBA00004479"/>
    </source>
</evidence>
<keyword evidence="2" id="KW-0723">Serine/threonine-protein kinase</keyword>
<dbReference type="Pfam" id="PF12819">
    <property type="entry name" value="Malectin_like"/>
    <property type="match status" value="1"/>
</dbReference>
<evidence type="ECO:0000256" key="4">
    <source>
        <dbReference type="ARBA" id="ARBA00022692"/>
    </source>
</evidence>
<proteinExistence type="predicted"/>
<evidence type="ECO:0000256" key="8">
    <source>
        <dbReference type="ARBA" id="ARBA00022840"/>
    </source>
</evidence>
<comment type="caution">
    <text evidence="16">The sequence shown here is derived from an EMBL/GenBank/DDBJ whole genome shotgun (WGS) entry which is preliminary data.</text>
</comment>
<dbReference type="InterPro" id="IPR045272">
    <property type="entry name" value="ANXUR1/2-like"/>
</dbReference>
<keyword evidence="3" id="KW-0808">Transferase</keyword>
<dbReference type="GO" id="GO:0004714">
    <property type="term" value="F:transmembrane receptor protein tyrosine kinase activity"/>
    <property type="evidence" value="ECO:0007669"/>
    <property type="project" value="InterPro"/>
</dbReference>
<dbReference type="OrthoDB" id="1720310at2759"/>
<dbReference type="GO" id="GO:0005524">
    <property type="term" value="F:ATP binding"/>
    <property type="evidence" value="ECO:0007669"/>
    <property type="project" value="UniProtKB-KW"/>
</dbReference>
<keyword evidence="8" id="KW-0067">ATP-binding</keyword>
<evidence type="ECO:0000313" key="17">
    <source>
        <dbReference type="Proteomes" id="UP000436088"/>
    </source>
</evidence>
<keyword evidence="4 13" id="KW-0812">Transmembrane</keyword>
<dbReference type="SMART" id="SM00220">
    <property type="entry name" value="S_TKc"/>
    <property type="match status" value="1"/>
</dbReference>
<evidence type="ECO:0000256" key="10">
    <source>
        <dbReference type="ARBA" id="ARBA00023136"/>
    </source>
</evidence>
<dbReference type="InterPro" id="IPR011009">
    <property type="entry name" value="Kinase-like_dom_sf"/>
</dbReference>
<dbReference type="Gene3D" id="3.30.200.20">
    <property type="entry name" value="Phosphorylase Kinase, domain 1"/>
    <property type="match status" value="1"/>
</dbReference>
<dbReference type="EMBL" id="VEPZ02000135">
    <property type="protein sequence ID" value="KAE8732771.1"/>
    <property type="molecule type" value="Genomic_DNA"/>
</dbReference>
<evidence type="ECO:0000256" key="11">
    <source>
        <dbReference type="ARBA" id="ARBA00023180"/>
    </source>
</evidence>
<keyword evidence="6" id="KW-0547">Nucleotide-binding</keyword>
<dbReference type="InterPro" id="IPR000719">
    <property type="entry name" value="Prot_kinase_dom"/>
</dbReference>
<keyword evidence="10 13" id="KW-0472">Membrane</keyword>
<sequence length="900" mass="99613">MEFTSKNLLVPCLFFFIAYLAIPVASDTGVTPYSPIENITIDCGSSIDDNSLDGRPWEGDVGKFTPLDQQNNNNQSSTASTARIQNSVESVPYSTARLSHSEFTYSIPLTSGQKFIRLHFYPESYPGFDEPSRKSFFSVKAGPYTLLKNFSAVLHAQAQGRATVVKEFCLNVDGSQRLNLTFTPSPDIADSYAFINGIEVVSMPTDLYYTPDSAAGVPFIGQAEGTLFSVGNNTSFESVYRVNVGGKEISPGQDTGMFRLWSDDDDYLTIGNSEVLPVNTRANLTFGNTPSFSAPREVYVTARTMGMNKTENENYNLTWEFRVDSGFSYYVRLHFCEFQTEITQQGNRVFEIFLANLTAETQADVIVWSSGYGFPVYRDYVVAMATRGNLKQQNLSVALHPAPEWRTNYSDAILNGLEIFKLSNNMDLSGPNPDPILINPPENSPPGSTKSNSSSKTTIGIVAGVIGGLIVMCLICFLVFRRKRRVKDSGSNDGASWWSQFSYTTKSTKSTKSRGSSLPSDFCRYFSLAEIKGATNNFNSVFIIGVGGFDNVYKGFIDGGATPVAIKRLNPESQQGAHEFKTEIEMLSQLRHLHLVSLIGYCNDDGEMILVYDYMARGTLRDHLYNTENPALPWKQRLEICIGAARGLHYLHSGAKHIIIHRDVKTTNILLDEKWVSKVSDFGLSRVGPTNMSQAHVSTVVKGSFGYLDPEYYRRQQLTAKSDVYSFGVVLCEILCSKPPISRLVDKSKISLAAWAQQCHRSGTLHKIIDPFLRGKIAPECLKKFTEVTMSCLHDEGSERPSMGDVVWGLEFTLQLQESGEAKLKPEIDGTSIEAEFDEETPLKGLEDDSGDVFSSLGDHVLKPNSTGSFSLTSDSFASKDSDRPLSKAVFSEIRNPQGR</sequence>
<dbReference type="GO" id="GO:0016020">
    <property type="term" value="C:membrane"/>
    <property type="evidence" value="ECO:0007669"/>
    <property type="project" value="UniProtKB-SubCell"/>
</dbReference>
<evidence type="ECO:0000256" key="7">
    <source>
        <dbReference type="ARBA" id="ARBA00022777"/>
    </source>
</evidence>
<feature type="chain" id="PRO_5025425978" evidence="14">
    <location>
        <begin position="27"/>
        <end position="900"/>
    </location>
</feature>
<organism evidence="16 17">
    <name type="scientific">Hibiscus syriacus</name>
    <name type="common">Rose of Sharon</name>
    <dbReference type="NCBI Taxonomy" id="106335"/>
    <lineage>
        <taxon>Eukaryota</taxon>
        <taxon>Viridiplantae</taxon>
        <taxon>Streptophyta</taxon>
        <taxon>Embryophyta</taxon>
        <taxon>Tracheophyta</taxon>
        <taxon>Spermatophyta</taxon>
        <taxon>Magnoliopsida</taxon>
        <taxon>eudicotyledons</taxon>
        <taxon>Gunneridae</taxon>
        <taxon>Pentapetalae</taxon>
        <taxon>rosids</taxon>
        <taxon>malvids</taxon>
        <taxon>Malvales</taxon>
        <taxon>Malvaceae</taxon>
        <taxon>Malvoideae</taxon>
        <taxon>Hibiscus</taxon>
    </lineage>
</organism>
<dbReference type="Pfam" id="PF07714">
    <property type="entry name" value="PK_Tyr_Ser-Thr"/>
    <property type="match status" value="1"/>
</dbReference>
<dbReference type="GO" id="GO:0010038">
    <property type="term" value="P:response to metal ion"/>
    <property type="evidence" value="ECO:0007669"/>
    <property type="project" value="UniProtKB-ARBA"/>
</dbReference>
<dbReference type="PROSITE" id="PS50011">
    <property type="entry name" value="PROTEIN_KINASE_DOM"/>
    <property type="match status" value="1"/>
</dbReference>
<feature type="region of interest" description="Disordered" evidence="12">
    <location>
        <begin position="431"/>
        <end position="455"/>
    </location>
</feature>
<protein>
    <submittedName>
        <fullName evidence="16">Receptor-like protein kinase FERONIA</fullName>
    </submittedName>
</protein>
<feature type="compositionally biased region" description="Polar residues" evidence="12">
    <location>
        <begin position="864"/>
        <end position="877"/>
    </location>
</feature>
<gene>
    <name evidence="16" type="ORF">F3Y22_tig00001732pilonHSYRG00076</name>
</gene>
<dbReference type="CDD" id="cd12087">
    <property type="entry name" value="TM_EGFR-like"/>
    <property type="match status" value="1"/>
</dbReference>
<feature type="region of interest" description="Disordered" evidence="12">
    <location>
        <begin position="58"/>
        <end position="83"/>
    </location>
</feature>
<dbReference type="InterPro" id="IPR024788">
    <property type="entry name" value="Malectin-like_Carb-bd_dom"/>
</dbReference>
<keyword evidence="9 13" id="KW-1133">Transmembrane helix</keyword>
<feature type="region of interest" description="Disordered" evidence="12">
    <location>
        <begin position="863"/>
        <end position="900"/>
    </location>
</feature>
<keyword evidence="7" id="KW-0418">Kinase</keyword>
<feature type="transmembrane region" description="Helical" evidence="13">
    <location>
        <begin position="459"/>
        <end position="480"/>
    </location>
</feature>
<feature type="signal peptide" evidence="14">
    <location>
        <begin position="1"/>
        <end position="26"/>
    </location>
</feature>
<dbReference type="FunFam" id="2.60.120.430:FF:000007">
    <property type="entry name" value="FERONIA receptor-like kinase"/>
    <property type="match status" value="1"/>
</dbReference>
<evidence type="ECO:0000256" key="6">
    <source>
        <dbReference type="ARBA" id="ARBA00022741"/>
    </source>
</evidence>
<evidence type="ECO:0000256" key="5">
    <source>
        <dbReference type="ARBA" id="ARBA00022729"/>
    </source>
</evidence>
<evidence type="ECO:0000256" key="2">
    <source>
        <dbReference type="ARBA" id="ARBA00022527"/>
    </source>
</evidence>
<evidence type="ECO:0000256" key="12">
    <source>
        <dbReference type="SAM" id="MobiDB-lite"/>
    </source>
</evidence>
<dbReference type="FunFam" id="3.30.200.20:FF:000645">
    <property type="entry name" value="Receptor-like protein kinase FERONIA"/>
    <property type="match status" value="1"/>
</dbReference>
<dbReference type="PROSITE" id="PS00108">
    <property type="entry name" value="PROTEIN_KINASE_ST"/>
    <property type="match status" value="1"/>
</dbReference>
<dbReference type="PANTHER" id="PTHR34590">
    <property type="entry name" value="OS03G0124300 PROTEIN-RELATED"/>
    <property type="match status" value="1"/>
</dbReference>
<evidence type="ECO:0000256" key="9">
    <source>
        <dbReference type="ARBA" id="ARBA00022989"/>
    </source>
</evidence>
<keyword evidence="17" id="KW-1185">Reference proteome</keyword>
<keyword evidence="5 14" id="KW-0732">Signal</keyword>
<evidence type="ECO:0000313" key="16">
    <source>
        <dbReference type="EMBL" id="KAE8732771.1"/>
    </source>
</evidence>
<dbReference type="InterPro" id="IPR008271">
    <property type="entry name" value="Ser/Thr_kinase_AS"/>
</dbReference>
<dbReference type="Proteomes" id="UP000436088">
    <property type="component" value="Unassembled WGS sequence"/>
</dbReference>
<evidence type="ECO:0000256" key="13">
    <source>
        <dbReference type="SAM" id="Phobius"/>
    </source>
</evidence>
<comment type="subcellular location">
    <subcellularLocation>
        <location evidence="1">Membrane</location>
        <topology evidence="1">Single-pass type I membrane protein</topology>
    </subcellularLocation>
</comment>
<dbReference type="Gene3D" id="1.10.510.10">
    <property type="entry name" value="Transferase(Phosphotransferase) domain 1"/>
    <property type="match status" value="1"/>
</dbReference>
<dbReference type="InterPro" id="IPR001245">
    <property type="entry name" value="Ser-Thr/Tyr_kinase_cat_dom"/>
</dbReference>
<evidence type="ECO:0000256" key="14">
    <source>
        <dbReference type="SAM" id="SignalP"/>
    </source>
</evidence>
<accession>A0A6A3D012</accession>
<dbReference type="FunFam" id="2.60.120.430:FF:000003">
    <property type="entry name" value="FERONIA receptor-like kinase"/>
    <property type="match status" value="1"/>
</dbReference>
<reference evidence="16" key="1">
    <citation type="submission" date="2019-09" db="EMBL/GenBank/DDBJ databases">
        <title>Draft genome information of white flower Hibiscus syriacus.</title>
        <authorList>
            <person name="Kim Y.-M."/>
        </authorList>
    </citation>
    <scope>NUCLEOTIDE SEQUENCE [LARGE SCALE GENOMIC DNA]</scope>
    <source>
        <strain evidence="16">YM2019G1</strain>
    </source>
</reference>